<dbReference type="GO" id="GO:0016651">
    <property type="term" value="F:oxidoreductase activity, acting on NAD(P)H"/>
    <property type="evidence" value="ECO:0007669"/>
    <property type="project" value="UniProtKB-ARBA"/>
</dbReference>
<dbReference type="Gene3D" id="3.40.50.360">
    <property type="match status" value="1"/>
</dbReference>
<keyword evidence="2" id="KW-0732">Signal</keyword>
<accession>A0A9D1L903</accession>
<organism evidence="4 5">
    <name type="scientific">Candidatus Fimisoma avicola</name>
    <dbReference type="NCBI Taxonomy" id="2840826"/>
    <lineage>
        <taxon>Bacteria</taxon>
        <taxon>Bacillati</taxon>
        <taxon>Bacillota</taxon>
        <taxon>Clostridia</taxon>
        <taxon>Eubacteriales</taxon>
        <taxon>Candidatus Fimisoma</taxon>
    </lineage>
</organism>
<evidence type="ECO:0000259" key="3">
    <source>
        <dbReference type="Pfam" id="PF12682"/>
    </source>
</evidence>
<sequence length="234" mass="24539">MKQILALILSVTMIFALTGCGSDDGQTGESGQAPVAQQEPSAADDAVNGASGGNVLVAYFSYGENAQLPDGVDASSSASIQPWNGGITGNTGLVAAMIAEATGADIFSIRTAEPYPDTYDETVDKGQEERNAGARPELSDHLENAQDYDMIFLGFPNWWGDMPMAVYTFLEETDLSGKTIIPFVTSGGSGFSGTIEAIEELQPEASVLEGLSISGSQAAQAQEQVGQWLDEVLQ</sequence>
<dbReference type="Proteomes" id="UP000824091">
    <property type="component" value="Unassembled WGS sequence"/>
</dbReference>
<dbReference type="PROSITE" id="PS51257">
    <property type="entry name" value="PROKAR_LIPOPROTEIN"/>
    <property type="match status" value="1"/>
</dbReference>
<proteinExistence type="predicted"/>
<evidence type="ECO:0000313" key="4">
    <source>
        <dbReference type="EMBL" id="HIU27698.1"/>
    </source>
</evidence>
<feature type="signal peptide" evidence="2">
    <location>
        <begin position="1"/>
        <end position="21"/>
    </location>
</feature>
<name>A0A9D1L903_9FIRM</name>
<comment type="caution">
    <text evidence="4">The sequence shown here is derived from an EMBL/GenBank/DDBJ whole genome shotgun (WGS) entry which is preliminary data.</text>
</comment>
<reference evidence="4" key="1">
    <citation type="submission" date="2020-10" db="EMBL/GenBank/DDBJ databases">
        <authorList>
            <person name="Gilroy R."/>
        </authorList>
    </citation>
    <scope>NUCLEOTIDE SEQUENCE</scope>
    <source>
        <strain evidence="4">11300</strain>
    </source>
</reference>
<reference evidence="4" key="2">
    <citation type="journal article" date="2021" name="PeerJ">
        <title>Extensive microbial diversity within the chicken gut microbiome revealed by metagenomics and culture.</title>
        <authorList>
            <person name="Gilroy R."/>
            <person name="Ravi A."/>
            <person name="Getino M."/>
            <person name="Pursley I."/>
            <person name="Horton D.L."/>
            <person name="Alikhan N.F."/>
            <person name="Baker D."/>
            <person name="Gharbi K."/>
            <person name="Hall N."/>
            <person name="Watson M."/>
            <person name="Adriaenssens E.M."/>
            <person name="Foster-Nyarko E."/>
            <person name="Jarju S."/>
            <person name="Secka A."/>
            <person name="Antonio M."/>
            <person name="Oren A."/>
            <person name="Chaudhuri R.R."/>
            <person name="La Ragione R."/>
            <person name="Hildebrand F."/>
            <person name="Pallen M.J."/>
        </authorList>
    </citation>
    <scope>NUCLEOTIDE SEQUENCE</scope>
    <source>
        <strain evidence="4">11300</strain>
    </source>
</reference>
<dbReference type="EMBL" id="DVMO01000073">
    <property type="protein sequence ID" value="HIU27698.1"/>
    <property type="molecule type" value="Genomic_DNA"/>
</dbReference>
<dbReference type="PANTHER" id="PTHR39201:SF1">
    <property type="entry name" value="FLAVODOXIN-LIKE DOMAIN-CONTAINING PROTEIN"/>
    <property type="match status" value="1"/>
</dbReference>
<evidence type="ECO:0000256" key="1">
    <source>
        <dbReference type="SAM" id="MobiDB-lite"/>
    </source>
</evidence>
<dbReference type="AlphaFoldDB" id="A0A9D1L903"/>
<feature type="chain" id="PRO_5038426717" evidence="2">
    <location>
        <begin position="22"/>
        <end position="234"/>
    </location>
</feature>
<protein>
    <submittedName>
        <fullName evidence="4">NAD(P)H-dependent oxidoreductase</fullName>
    </submittedName>
</protein>
<evidence type="ECO:0000313" key="5">
    <source>
        <dbReference type="Proteomes" id="UP000824091"/>
    </source>
</evidence>
<dbReference type="GO" id="GO:0010181">
    <property type="term" value="F:FMN binding"/>
    <property type="evidence" value="ECO:0007669"/>
    <property type="project" value="InterPro"/>
</dbReference>
<dbReference type="SUPFAM" id="SSF52218">
    <property type="entry name" value="Flavoproteins"/>
    <property type="match status" value="1"/>
</dbReference>
<feature type="region of interest" description="Disordered" evidence="1">
    <location>
        <begin position="25"/>
        <end position="46"/>
    </location>
</feature>
<dbReference type="Pfam" id="PF12682">
    <property type="entry name" value="Flavodoxin_4"/>
    <property type="match status" value="1"/>
</dbReference>
<dbReference type="InterPro" id="IPR029039">
    <property type="entry name" value="Flavoprotein-like_sf"/>
</dbReference>
<gene>
    <name evidence="4" type="ORF">IAD16_04915</name>
</gene>
<evidence type="ECO:0000256" key="2">
    <source>
        <dbReference type="SAM" id="SignalP"/>
    </source>
</evidence>
<dbReference type="InterPro" id="IPR008254">
    <property type="entry name" value="Flavodoxin/NO_synth"/>
</dbReference>
<dbReference type="PANTHER" id="PTHR39201">
    <property type="entry name" value="EXPORTED PROTEIN-RELATED"/>
    <property type="match status" value="1"/>
</dbReference>
<feature type="domain" description="Flavodoxin-like" evidence="3">
    <location>
        <begin position="88"/>
        <end position="231"/>
    </location>
</feature>